<dbReference type="CDD" id="cd06580">
    <property type="entry name" value="TM_PBP1_transp_TpRbsC_like"/>
    <property type="match status" value="1"/>
</dbReference>
<keyword evidence="4 6" id="KW-1133">Transmembrane helix</keyword>
<dbReference type="GO" id="GO:0022857">
    <property type="term" value="F:transmembrane transporter activity"/>
    <property type="evidence" value="ECO:0007669"/>
    <property type="project" value="InterPro"/>
</dbReference>
<evidence type="ECO:0000256" key="2">
    <source>
        <dbReference type="ARBA" id="ARBA00022475"/>
    </source>
</evidence>
<dbReference type="Pfam" id="PF02653">
    <property type="entry name" value="BPD_transp_2"/>
    <property type="match status" value="1"/>
</dbReference>
<dbReference type="RefSeq" id="WP_089224343.1">
    <property type="nucleotide sequence ID" value="NZ_FZOF01000006.1"/>
</dbReference>
<gene>
    <name evidence="7" type="ORF">SAMN05216252_106394</name>
</gene>
<feature type="transmembrane region" description="Helical" evidence="6">
    <location>
        <begin position="197"/>
        <end position="215"/>
    </location>
</feature>
<feature type="transmembrane region" description="Helical" evidence="6">
    <location>
        <begin position="111"/>
        <end position="132"/>
    </location>
</feature>
<dbReference type="OrthoDB" id="45037at2"/>
<feature type="transmembrane region" description="Helical" evidence="6">
    <location>
        <begin position="58"/>
        <end position="76"/>
    </location>
</feature>
<name>A0A239F9K0_9ACTN</name>
<keyword evidence="2" id="KW-1003">Cell membrane</keyword>
<keyword evidence="7" id="KW-0813">Transport</keyword>
<feature type="transmembrane region" description="Helical" evidence="6">
    <location>
        <begin position="9"/>
        <end position="33"/>
    </location>
</feature>
<dbReference type="PANTHER" id="PTHR47089">
    <property type="entry name" value="ABC TRANSPORTER, PERMEASE PROTEIN"/>
    <property type="match status" value="1"/>
</dbReference>
<evidence type="ECO:0000256" key="5">
    <source>
        <dbReference type="ARBA" id="ARBA00023136"/>
    </source>
</evidence>
<evidence type="ECO:0000256" key="1">
    <source>
        <dbReference type="ARBA" id="ARBA00004651"/>
    </source>
</evidence>
<proteinExistence type="predicted"/>
<feature type="transmembrane region" description="Helical" evidence="6">
    <location>
        <begin position="141"/>
        <end position="159"/>
    </location>
</feature>
<evidence type="ECO:0000256" key="3">
    <source>
        <dbReference type="ARBA" id="ARBA00022692"/>
    </source>
</evidence>
<keyword evidence="3 6" id="KW-0812">Transmembrane</keyword>
<dbReference type="EMBL" id="FZOF01000006">
    <property type="protein sequence ID" value="SNS53710.1"/>
    <property type="molecule type" value="Genomic_DNA"/>
</dbReference>
<keyword evidence="7" id="KW-0762">Sugar transport</keyword>
<evidence type="ECO:0000256" key="4">
    <source>
        <dbReference type="ARBA" id="ARBA00022989"/>
    </source>
</evidence>
<dbReference type="Proteomes" id="UP000198280">
    <property type="component" value="Unassembled WGS sequence"/>
</dbReference>
<comment type="subcellular location">
    <subcellularLocation>
        <location evidence="1">Cell membrane</location>
        <topology evidence="1">Multi-pass membrane protein</topology>
    </subcellularLocation>
</comment>
<accession>A0A239F9K0</accession>
<dbReference type="InterPro" id="IPR001851">
    <property type="entry name" value="ABC_transp_permease"/>
</dbReference>
<evidence type="ECO:0000313" key="7">
    <source>
        <dbReference type="EMBL" id="SNS53710.1"/>
    </source>
</evidence>
<feature type="transmembrane region" description="Helical" evidence="6">
    <location>
        <begin position="245"/>
        <end position="265"/>
    </location>
</feature>
<feature type="transmembrane region" description="Helical" evidence="6">
    <location>
        <begin position="88"/>
        <end position="105"/>
    </location>
</feature>
<organism evidence="7 8">
    <name type="scientific">Actinacidiphila glaucinigra</name>
    <dbReference type="NCBI Taxonomy" id="235986"/>
    <lineage>
        <taxon>Bacteria</taxon>
        <taxon>Bacillati</taxon>
        <taxon>Actinomycetota</taxon>
        <taxon>Actinomycetes</taxon>
        <taxon>Kitasatosporales</taxon>
        <taxon>Streptomycetaceae</taxon>
        <taxon>Actinacidiphila</taxon>
    </lineage>
</organism>
<keyword evidence="8" id="KW-1185">Reference proteome</keyword>
<dbReference type="AlphaFoldDB" id="A0A239F9K0"/>
<feature type="transmembrane region" description="Helical" evidence="6">
    <location>
        <begin position="324"/>
        <end position="343"/>
    </location>
</feature>
<dbReference type="GO" id="GO:0005886">
    <property type="term" value="C:plasma membrane"/>
    <property type="evidence" value="ECO:0007669"/>
    <property type="project" value="UniProtKB-SubCell"/>
</dbReference>
<reference evidence="7 8" key="1">
    <citation type="submission" date="2017-06" db="EMBL/GenBank/DDBJ databases">
        <authorList>
            <person name="Kim H.J."/>
            <person name="Triplett B.A."/>
        </authorList>
    </citation>
    <scope>NUCLEOTIDE SEQUENCE [LARGE SCALE GENOMIC DNA]</scope>
    <source>
        <strain evidence="7 8">CGMCC 4.1858</strain>
    </source>
</reference>
<evidence type="ECO:0000313" key="8">
    <source>
        <dbReference type="Proteomes" id="UP000198280"/>
    </source>
</evidence>
<dbReference type="PANTHER" id="PTHR47089:SF1">
    <property type="entry name" value="GUANOSINE ABC TRANSPORTER PERMEASE PROTEIN NUPP"/>
    <property type="match status" value="1"/>
</dbReference>
<evidence type="ECO:0000256" key="6">
    <source>
        <dbReference type="SAM" id="Phobius"/>
    </source>
</evidence>
<protein>
    <submittedName>
        <fullName evidence="7">Simple sugar transport system permease protein</fullName>
    </submittedName>
</protein>
<sequence>MKKIDKERVLLAIAAPVLALVAAFVITALVLLATGKEPFGAFGTMFDYGFKSDSQVEIINKATTYYIAGIAVAVGFRMNLFNIGVEGQYRLGAFFAAAVGGAVSLPGFLQIPLIIVVAMTVGAMWAGIAGVLKTSRGVSEVIATIMLNAIALSIVGYLLKDGRLGHLDEAGTSVSTTPLPSSGHLFNFDMGEDVGQIYGFVVLAVIIGVGYWFVLGRTRFGFDLRSVGLSESAATASGVSVKRMVVTSMLISGGLAGLTGLPLLLNDTHAYGADLFPAGIGFTGISVALLGRNNPVGVALAALLWGFLERGSGRLEFEGYDKEIVGVMQGVIVLSVVIAYEVVRRYGLKRQQQKVGEELAAQARTKKEVTA</sequence>
<keyword evidence="5 6" id="KW-0472">Membrane</keyword>